<gene>
    <name evidence="1" type="ORF">B0I27_11140</name>
</gene>
<proteinExistence type="predicted"/>
<dbReference type="Proteomes" id="UP000238034">
    <property type="component" value="Unassembled WGS sequence"/>
</dbReference>
<dbReference type="InterPro" id="IPR014582">
    <property type="entry name" value="UCP033535_lipo"/>
</dbReference>
<dbReference type="Gene3D" id="2.40.50.420">
    <property type="entry name" value="Envelope glycoprotein gp160, DUF2291, alpha/beta domain"/>
    <property type="match status" value="1"/>
</dbReference>
<dbReference type="Pfam" id="PF10054">
    <property type="entry name" value="DUF2291"/>
    <property type="match status" value="1"/>
</dbReference>
<dbReference type="AlphaFoldDB" id="A0A2T0TUW7"/>
<name>A0A2T0TUW7_9SPHI</name>
<keyword evidence="2" id="KW-1185">Reference proteome</keyword>
<protein>
    <submittedName>
        <fullName evidence="1">Putative lipoprotein DUF2291</fullName>
    </submittedName>
</protein>
<organism evidence="1 2">
    <name type="scientific">Arcticibacter pallidicorallinus</name>
    <dbReference type="NCBI Taxonomy" id="1259464"/>
    <lineage>
        <taxon>Bacteria</taxon>
        <taxon>Pseudomonadati</taxon>
        <taxon>Bacteroidota</taxon>
        <taxon>Sphingobacteriia</taxon>
        <taxon>Sphingobacteriales</taxon>
        <taxon>Sphingobacteriaceae</taxon>
        <taxon>Arcticibacter</taxon>
    </lineage>
</organism>
<evidence type="ECO:0000313" key="2">
    <source>
        <dbReference type="Proteomes" id="UP000238034"/>
    </source>
</evidence>
<evidence type="ECO:0000313" key="1">
    <source>
        <dbReference type="EMBL" id="PRY49484.1"/>
    </source>
</evidence>
<accession>A0A2T0TUW7</accession>
<sequence length="209" mass="23728">MKILKYIIAAAALLFISYHSVYFEKLSDVRRAESGDNTDMEAYTRDFWENKLPLSMDKAIDIKDLVTRVKADPEETFAAYAHALGIGDLQYFMVKGEGQTTMIADNQVELLILGRDGNFKLRIETELVYGNSVRDASGLLNMNAFKNTSEFNEVSAGLNKIIRKEILPPFRKEVKEGDVVRFIGAVELNRRFLKLDDLEVTPVQLEIVK</sequence>
<dbReference type="Gene3D" id="1.10.10.1260">
    <property type="entry name" value="Envelope glycoprotein gp160, DUF2291, helical domain"/>
    <property type="match status" value="1"/>
</dbReference>
<dbReference type="SUPFAM" id="SSF141318">
    <property type="entry name" value="TM0957-like"/>
    <property type="match status" value="1"/>
</dbReference>
<dbReference type="EMBL" id="PVTH01000011">
    <property type="protein sequence ID" value="PRY49484.1"/>
    <property type="molecule type" value="Genomic_DNA"/>
</dbReference>
<keyword evidence="1" id="KW-0449">Lipoprotein</keyword>
<reference evidence="1 2" key="1">
    <citation type="submission" date="2018-03" db="EMBL/GenBank/DDBJ databases">
        <title>Genomic Encyclopedia of Type Strains, Phase III (KMG-III): the genomes of soil and plant-associated and newly described type strains.</title>
        <authorList>
            <person name="Whitman W."/>
        </authorList>
    </citation>
    <scope>NUCLEOTIDE SEQUENCE [LARGE SCALE GENOMIC DNA]</scope>
    <source>
        <strain evidence="1 2">CGMCC 1.9313</strain>
    </source>
</reference>
<dbReference type="OrthoDB" id="1425705at2"/>
<comment type="caution">
    <text evidence="1">The sequence shown here is derived from an EMBL/GenBank/DDBJ whole genome shotgun (WGS) entry which is preliminary data.</text>
</comment>
<dbReference type="InterPro" id="IPR036215">
    <property type="entry name" value="TM0957-like_sf"/>
</dbReference>
<dbReference type="RefSeq" id="WP_106294848.1">
    <property type="nucleotide sequence ID" value="NZ_PVTH01000011.1"/>
</dbReference>